<keyword evidence="3" id="KW-1185">Reference proteome</keyword>
<gene>
    <name evidence="2" type="ORF">X975_06231</name>
</gene>
<sequence length="169" mass="19640">MQKDCFWLLDALLQYATTTHVPPIFEELKSDLVLDAKDLPQRMEGNHLYRYSKVLEHHLGTPHIRPLPTCPRLSWVRPQPLNKSGPSALYKAQKLLSVNLDAPFPFRPGLETQMSKLPWDSPQTVSNPTTEFQWKSLHIIIVLATVFVGLSLLYKWLRLRGPHRRRKIR</sequence>
<dbReference type="GO" id="GO:0006508">
    <property type="term" value="P:proteolysis"/>
    <property type="evidence" value="ECO:0007669"/>
    <property type="project" value="UniProtKB-KW"/>
</dbReference>
<dbReference type="STRING" id="407821.A0A087UJ03"/>
<dbReference type="EMBL" id="KK120007">
    <property type="protein sequence ID" value="KFM77342.1"/>
    <property type="molecule type" value="Genomic_DNA"/>
</dbReference>
<protein>
    <submittedName>
        <fullName evidence="2">Membrane-bound transcription factor site-1 protease</fullName>
    </submittedName>
</protein>
<feature type="non-terminal residue" evidence="2">
    <location>
        <position position="169"/>
    </location>
</feature>
<keyword evidence="1" id="KW-0812">Transmembrane</keyword>
<dbReference type="AlphaFoldDB" id="A0A087UJ03"/>
<dbReference type="OrthoDB" id="1740355at2759"/>
<evidence type="ECO:0000256" key="1">
    <source>
        <dbReference type="SAM" id="Phobius"/>
    </source>
</evidence>
<keyword evidence="1" id="KW-0472">Membrane</keyword>
<proteinExistence type="predicted"/>
<keyword evidence="2" id="KW-0378">Hydrolase</keyword>
<accession>A0A087UJ03</accession>
<dbReference type="GO" id="GO:0008233">
    <property type="term" value="F:peptidase activity"/>
    <property type="evidence" value="ECO:0007669"/>
    <property type="project" value="UniProtKB-KW"/>
</dbReference>
<keyword evidence="1" id="KW-1133">Transmembrane helix</keyword>
<dbReference type="Proteomes" id="UP000054359">
    <property type="component" value="Unassembled WGS sequence"/>
</dbReference>
<evidence type="ECO:0000313" key="2">
    <source>
        <dbReference type="EMBL" id="KFM77342.1"/>
    </source>
</evidence>
<feature type="transmembrane region" description="Helical" evidence="1">
    <location>
        <begin position="137"/>
        <end position="157"/>
    </location>
</feature>
<evidence type="ECO:0000313" key="3">
    <source>
        <dbReference type="Proteomes" id="UP000054359"/>
    </source>
</evidence>
<organism evidence="2 3">
    <name type="scientific">Stegodyphus mimosarum</name>
    <name type="common">African social velvet spider</name>
    <dbReference type="NCBI Taxonomy" id="407821"/>
    <lineage>
        <taxon>Eukaryota</taxon>
        <taxon>Metazoa</taxon>
        <taxon>Ecdysozoa</taxon>
        <taxon>Arthropoda</taxon>
        <taxon>Chelicerata</taxon>
        <taxon>Arachnida</taxon>
        <taxon>Araneae</taxon>
        <taxon>Araneomorphae</taxon>
        <taxon>Entelegynae</taxon>
        <taxon>Eresoidea</taxon>
        <taxon>Eresidae</taxon>
        <taxon>Stegodyphus</taxon>
    </lineage>
</organism>
<reference evidence="2 3" key="1">
    <citation type="submission" date="2013-11" db="EMBL/GenBank/DDBJ databases">
        <title>Genome sequencing of Stegodyphus mimosarum.</title>
        <authorList>
            <person name="Bechsgaard J."/>
        </authorList>
    </citation>
    <scope>NUCLEOTIDE SEQUENCE [LARGE SCALE GENOMIC DNA]</scope>
</reference>
<keyword evidence="2" id="KW-0645">Protease</keyword>
<name>A0A087UJ03_STEMI</name>